<dbReference type="EMBL" id="JAGWCR010000009">
    <property type="protein sequence ID" value="MBS3650439.1"/>
    <property type="molecule type" value="Genomic_DNA"/>
</dbReference>
<dbReference type="SMART" id="SM00507">
    <property type="entry name" value="HNHc"/>
    <property type="match status" value="1"/>
</dbReference>
<dbReference type="InterPro" id="IPR002711">
    <property type="entry name" value="HNH"/>
</dbReference>
<dbReference type="InterPro" id="IPR003615">
    <property type="entry name" value="HNH_nuc"/>
</dbReference>
<dbReference type="AlphaFoldDB" id="A0A942DYB2"/>
<organism evidence="2 3">
    <name type="scientific">Pseudaminobacter soli</name>
    <name type="common">ex Zhang et al. 2022</name>
    <dbReference type="NCBI Taxonomy" id="2831468"/>
    <lineage>
        <taxon>Bacteria</taxon>
        <taxon>Pseudomonadati</taxon>
        <taxon>Pseudomonadota</taxon>
        <taxon>Alphaproteobacteria</taxon>
        <taxon>Hyphomicrobiales</taxon>
        <taxon>Phyllobacteriaceae</taxon>
        <taxon>Pseudaminobacter</taxon>
    </lineage>
</organism>
<keyword evidence="2" id="KW-0255">Endonuclease</keyword>
<keyword evidence="2" id="KW-0540">Nuclease</keyword>
<dbReference type="Gene3D" id="1.10.30.50">
    <property type="match status" value="1"/>
</dbReference>
<name>A0A942DYB2_9HYPH</name>
<feature type="domain" description="HNH nuclease" evidence="1">
    <location>
        <begin position="191"/>
        <end position="251"/>
    </location>
</feature>
<gene>
    <name evidence="2" type="ORF">KEU06_17635</name>
</gene>
<keyword evidence="3" id="KW-1185">Reference proteome</keyword>
<dbReference type="Pfam" id="PF01844">
    <property type="entry name" value="HNH"/>
    <property type="match status" value="1"/>
</dbReference>
<proteinExistence type="predicted"/>
<dbReference type="GO" id="GO:0008270">
    <property type="term" value="F:zinc ion binding"/>
    <property type="evidence" value="ECO:0007669"/>
    <property type="project" value="InterPro"/>
</dbReference>
<sequence length="285" mass="31668">MPLLYYWRGDNYRSDLDHGVGYHLNQANPLLHEIELGDSLWAFTRTVSGAYALAAELVVCAKTINSPGFRYGAYRVWGDLRLSRYFSVAYQPDITALIRSLKISAGGDVLGRAFQGHAAVRRITPEDNAILSAYSKGLSLEPRARLIPEERLEALLVSGDAAAVAQLLKDEPSGLDKERREYLTARATPARDRRLVAQLQDLYNGACQLCGWAPRSVYGCDICEGHHIRWLSRGGADELANLVLVCPNHHRAIHRIDAPFDFSVLSFVFQASSEPLLHSLHELTA</sequence>
<accession>A0A942DYB2</accession>
<keyword evidence="2" id="KW-0378">Hydrolase</keyword>
<dbReference type="CDD" id="cd00085">
    <property type="entry name" value="HNHc"/>
    <property type="match status" value="1"/>
</dbReference>
<dbReference type="Proteomes" id="UP000680348">
    <property type="component" value="Unassembled WGS sequence"/>
</dbReference>
<evidence type="ECO:0000313" key="2">
    <source>
        <dbReference type="EMBL" id="MBS3650439.1"/>
    </source>
</evidence>
<dbReference type="RefSeq" id="WP_188255994.1">
    <property type="nucleotide sequence ID" value="NZ_JABVCF010000009.1"/>
</dbReference>
<reference evidence="2" key="1">
    <citation type="submission" date="2021-04" db="EMBL/GenBank/DDBJ databases">
        <title>Pseudaminobacter soli sp. nov., isolated from paddy soil contaminated by heavy metals.</title>
        <authorList>
            <person name="Zhang K."/>
        </authorList>
    </citation>
    <scope>NUCLEOTIDE SEQUENCE</scope>
    <source>
        <strain evidence="2">19-2017</strain>
    </source>
</reference>
<evidence type="ECO:0000313" key="3">
    <source>
        <dbReference type="Proteomes" id="UP000680348"/>
    </source>
</evidence>
<dbReference type="GO" id="GO:0004519">
    <property type="term" value="F:endonuclease activity"/>
    <property type="evidence" value="ECO:0007669"/>
    <property type="project" value="UniProtKB-KW"/>
</dbReference>
<dbReference type="GO" id="GO:0003676">
    <property type="term" value="F:nucleic acid binding"/>
    <property type="evidence" value="ECO:0007669"/>
    <property type="project" value="InterPro"/>
</dbReference>
<evidence type="ECO:0000259" key="1">
    <source>
        <dbReference type="SMART" id="SM00507"/>
    </source>
</evidence>
<comment type="caution">
    <text evidence="2">The sequence shown here is derived from an EMBL/GenBank/DDBJ whole genome shotgun (WGS) entry which is preliminary data.</text>
</comment>
<protein>
    <submittedName>
        <fullName evidence="2">HNH endonuclease</fullName>
    </submittedName>
</protein>